<dbReference type="EMBL" id="CP044623">
    <property type="protein sequence ID" value="QRD93758.1"/>
    <property type="molecule type" value="Genomic_DNA"/>
</dbReference>
<evidence type="ECO:0000256" key="1">
    <source>
        <dbReference type="SAM" id="MobiDB-lite"/>
    </source>
</evidence>
<dbReference type="VEuPathDB" id="FungiDB:F9C07_2285962"/>
<keyword evidence="2" id="KW-0812">Transmembrane</keyword>
<evidence type="ECO:0000256" key="2">
    <source>
        <dbReference type="SAM" id="Phobius"/>
    </source>
</evidence>
<organism evidence="3 4">
    <name type="scientific">Aspergillus flavus (strain ATCC 200026 / FGSC A1120 / IAM 13836 / NRRL 3357 / JCM 12722 / SRRC 167)</name>
    <dbReference type="NCBI Taxonomy" id="332952"/>
    <lineage>
        <taxon>Eukaryota</taxon>
        <taxon>Fungi</taxon>
        <taxon>Dikarya</taxon>
        <taxon>Ascomycota</taxon>
        <taxon>Pezizomycotina</taxon>
        <taxon>Eurotiomycetes</taxon>
        <taxon>Eurotiomycetidae</taxon>
        <taxon>Eurotiales</taxon>
        <taxon>Aspergillaceae</taxon>
        <taxon>Aspergillus</taxon>
        <taxon>Aspergillus subgen. Circumdati</taxon>
    </lineage>
</organism>
<proteinExistence type="predicted"/>
<protein>
    <submittedName>
        <fullName evidence="3">Uncharacterized protein</fullName>
    </submittedName>
</protein>
<feature type="region of interest" description="Disordered" evidence="1">
    <location>
        <begin position="435"/>
        <end position="455"/>
    </location>
</feature>
<name>A0A7U2N1E5_ASPFN</name>
<accession>A0A7U2N1E5</accession>
<evidence type="ECO:0000313" key="4">
    <source>
        <dbReference type="Proteomes" id="UP000596276"/>
    </source>
</evidence>
<keyword evidence="2" id="KW-0472">Membrane</keyword>
<gene>
    <name evidence="3" type="ORF">F9C07_2285962</name>
</gene>
<dbReference type="AlphaFoldDB" id="A0A7U2N1E5"/>
<dbReference type="Proteomes" id="UP000596276">
    <property type="component" value="Chromosome 6"/>
</dbReference>
<evidence type="ECO:0000313" key="3">
    <source>
        <dbReference type="EMBL" id="QRD93758.1"/>
    </source>
</evidence>
<feature type="transmembrane region" description="Helical" evidence="2">
    <location>
        <begin position="291"/>
        <end position="312"/>
    </location>
</feature>
<keyword evidence="4" id="KW-1185">Reference proteome</keyword>
<sequence>MYCQQRFFAFLYALLDLTSIRPKSAPCFDMGSRGGMPFCVECTSITLTNNTSTDVYQLDGISCALSLNCTLALESAPVLLVNLGGIAYPKLQVNSPLSVALVPPVLQVGLTSSQECVNSLEKLVFMNSGNPSRRPVQQIYPSSSALVEEDNTKKSLSMQDDLQQIHASRTRVNEPYPAASPDITAQVYVGDLESCLVSVRDRIIQAFTLNTTLNNSYTKKEARKRSIRQRFNNLRLNCQDRICGGYDLEKLCTSNSMSTAEKDACAACYPRKNPRLIRDRCKEHRAGLYQVLYRACMLLGFLAMVAVLLHMVRSYRRRRRSRTFRNLAAETFLSSDLLPMATTTSVSTSSYSGLDLRTEYNPAMGDIQNSGANLSMTERRLRRLGLFNREPRKGVRDVFDLESHGCIREGSRLPKERIPVLPRASNASLRKHFTSRNMKQAPMGLGDEGNKARSG</sequence>
<keyword evidence="2" id="KW-1133">Transmembrane helix</keyword>
<reference evidence="4" key="1">
    <citation type="journal article" date="2021" name="G3 (Bethesda)">
        <title>Chromosome assembled and annotated genome sequence of Aspergillus flavus NRRL 3357.</title>
        <authorList>
            <person name="Skerker J.M."/>
            <person name="Pianalto K.M."/>
            <person name="Mondo S.J."/>
            <person name="Yang K."/>
            <person name="Arkin A.P."/>
            <person name="Keller N.P."/>
            <person name="Grigoriev I.V."/>
            <person name="Louise Glass N.L."/>
        </authorList>
    </citation>
    <scope>NUCLEOTIDE SEQUENCE [LARGE SCALE GENOMIC DNA]</scope>
    <source>
        <strain evidence="4">ATCC 200026 / FGSC A1120 / IAM 13836 / NRRL 3357 / JCM 12722 / SRRC 167</strain>
    </source>
</reference>